<gene>
    <name evidence="1" type="ORF">SPELUC_LOCUS9210</name>
</gene>
<dbReference type="Proteomes" id="UP000789366">
    <property type="component" value="Unassembled WGS sequence"/>
</dbReference>
<sequence>MVNEESTEWQDFLAKWNEIVQSATEDEFEVMWRNFRSTYANKSTAIIYLETIWIPWKERFVRAWTNKLFHLGTTVTFRIEGAHATLKAYLQGSMGDLYRVYMAISLVVTNQKNELDAMIASERIRIPVFATNDVLYTNVKGKISTFALKKINEQYQKVKHATAQEPLPPCTGSFTRTMGLPCAHIIQHFGNNQSLMLDNIHKHWWIPEHLPALRIEGNTLHYEALEPLLEDLQQKYQEWPESQQSIARETLKNIIDTPLILQNPH</sequence>
<accession>A0ACA9NMJ1</accession>
<name>A0ACA9NMJ1_9GLOM</name>
<feature type="non-terminal residue" evidence="1">
    <location>
        <position position="265"/>
    </location>
</feature>
<evidence type="ECO:0000313" key="1">
    <source>
        <dbReference type="EMBL" id="CAG8659342.1"/>
    </source>
</evidence>
<keyword evidence="2" id="KW-1185">Reference proteome</keyword>
<comment type="caution">
    <text evidence="1">The sequence shown here is derived from an EMBL/GenBank/DDBJ whole genome shotgun (WGS) entry which is preliminary data.</text>
</comment>
<reference evidence="1" key="1">
    <citation type="submission" date="2021-06" db="EMBL/GenBank/DDBJ databases">
        <authorList>
            <person name="Kallberg Y."/>
            <person name="Tangrot J."/>
            <person name="Rosling A."/>
        </authorList>
    </citation>
    <scope>NUCLEOTIDE SEQUENCE</scope>
    <source>
        <strain evidence="1">28 12/20/2015</strain>
    </source>
</reference>
<dbReference type="EMBL" id="CAJVPW010015138">
    <property type="protein sequence ID" value="CAG8659342.1"/>
    <property type="molecule type" value="Genomic_DNA"/>
</dbReference>
<protein>
    <submittedName>
        <fullName evidence="1">8612_t:CDS:1</fullName>
    </submittedName>
</protein>
<proteinExistence type="predicted"/>
<organism evidence="1 2">
    <name type="scientific">Cetraspora pellucida</name>
    <dbReference type="NCBI Taxonomy" id="1433469"/>
    <lineage>
        <taxon>Eukaryota</taxon>
        <taxon>Fungi</taxon>
        <taxon>Fungi incertae sedis</taxon>
        <taxon>Mucoromycota</taxon>
        <taxon>Glomeromycotina</taxon>
        <taxon>Glomeromycetes</taxon>
        <taxon>Diversisporales</taxon>
        <taxon>Gigasporaceae</taxon>
        <taxon>Cetraspora</taxon>
    </lineage>
</organism>
<evidence type="ECO:0000313" key="2">
    <source>
        <dbReference type="Proteomes" id="UP000789366"/>
    </source>
</evidence>